<dbReference type="InterPro" id="IPR003313">
    <property type="entry name" value="AraC-bd"/>
</dbReference>
<keyword evidence="6" id="KW-1185">Reference proteome</keyword>
<dbReference type="Pfam" id="PF02311">
    <property type="entry name" value="AraC_binding"/>
    <property type="match status" value="1"/>
</dbReference>
<sequence length="276" mass="31747">MTQMRENFGNYLANIQTSIFTVSYQHVGTNWSYSNVNYEYNLLYYITDGSCTIRVDEEELRPSAGQLVLLPEGTKITTSSNDERFAKYYCHFTASLGETRLFDLIRLSTVIDAKDRPAMEKQFRELLHYASGHNLTSALRCKTILLQLLCTYIENSPLCKFTDTGNSPLEAINVVLRHIESHLSEKLSVERLAGLVHFHPHYFIQVFKTMVGYPPIQYITKLRFEHACIFLSSTGMSVNEIAERVGIEPDYFAKFFKHHSGMTPTEYRNRSKALPQ</sequence>
<evidence type="ECO:0000259" key="4">
    <source>
        <dbReference type="PROSITE" id="PS01124"/>
    </source>
</evidence>
<dbReference type="SUPFAM" id="SSF46689">
    <property type="entry name" value="Homeodomain-like"/>
    <property type="match status" value="2"/>
</dbReference>
<protein>
    <submittedName>
        <fullName evidence="5">AraC family transcriptional regulator</fullName>
    </submittedName>
</protein>
<feature type="domain" description="HTH araC/xylS-type" evidence="4">
    <location>
        <begin position="173"/>
        <end position="270"/>
    </location>
</feature>
<keyword evidence="1" id="KW-0805">Transcription regulation</keyword>
<comment type="caution">
    <text evidence="5">The sequence shown here is derived from an EMBL/GenBank/DDBJ whole genome shotgun (WGS) entry which is preliminary data.</text>
</comment>
<organism evidence="5 6">
    <name type="scientific">Cohnella soli</name>
    <dbReference type="NCBI Taxonomy" id="425005"/>
    <lineage>
        <taxon>Bacteria</taxon>
        <taxon>Bacillati</taxon>
        <taxon>Bacillota</taxon>
        <taxon>Bacilli</taxon>
        <taxon>Bacillales</taxon>
        <taxon>Paenibacillaceae</taxon>
        <taxon>Cohnella</taxon>
    </lineage>
</organism>
<accession>A0ABW0HUL4</accession>
<dbReference type="RefSeq" id="WP_378134462.1">
    <property type="nucleotide sequence ID" value="NZ_JBHSMI010000026.1"/>
</dbReference>
<evidence type="ECO:0000256" key="2">
    <source>
        <dbReference type="ARBA" id="ARBA00023125"/>
    </source>
</evidence>
<keyword evidence="2" id="KW-0238">DNA-binding</keyword>
<dbReference type="SMART" id="SM00342">
    <property type="entry name" value="HTH_ARAC"/>
    <property type="match status" value="1"/>
</dbReference>
<proteinExistence type="predicted"/>
<evidence type="ECO:0000256" key="1">
    <source>
        <dbReference type="ARBA" id="ARBA00023015"/>
    </source>
</evidence>
<dbReference type="PANTHER" id="PTHR43280:SF2">
    <property type="entry name" value="HTH-TYPE TRANSCRIPTIONAL REGULATOR EXSA"/>
    <property type="match status" value="1"/>
</dbReference>
<dbReference type="InterPro" id="IPR037923">
    <property type="entry name" value="HTH-like"/>
</dbReference>
<dbReference type="PROSITE" id="PS01124">
    <property type="entry name" value="HTH_ARAC_FAMILY_2"/>
    <property type="match status" value="1"/>
</dbReference>
<gene>
    <name evidence="5" type="ORF">ACFPOF_16210</name>
</gene>
<dbReference type="Gene3D" id="2.60.120.10">
    <property type="entry name" value="Jelly Rolls"/>
    <property type="match status" value="1"/>
</dbReference>
<dbReference type="Proteomes" id="UP001596113">
    <property type="component" value="Unassembled WGS sequence"/>
</dbReference>
<dbReference type="PANTHER" id="PTHR43280">
    <property type="entry name" value="ARAC-FAMILY TRANSCRIPTIONAL REGULATOR"/>
    <property type="match status" value="1"/>
</dbReference>
<evidence type="ECO:0000313" key="6">
    <source>
        <dbReference type="Proteomes" id="UP001596113"/>
    </source>
</evidence>
<evidence type="ECO:0000313" key="5">
    <source>
        <dbReference type="EMBL" id="MFC5404284.1"/>
    </source>
</evidence>
<dbReference type="InterPro" id="IPR018060">
    <property type="entry name" value="HTH_AraC"/>
</dbReference>
<dbReference type="Gene3D" id="1.10.10.60">
    <property type="entry name" value="Homeodomain-like"/>
    <property type="match status" value="2"/>
</dbReference>
<dbReference type="EMBL" id="JBHSMI010000026">
    <property type="protein sequence ID" value="MFC5404284.1"/>
    <property type="molecule type" value="Genomic_DNA"/>
</dbReference>
<keyword evidence="3" id="KW-0804">Transcription</keyword>
<dbReference type="SUPFAM" id="SSF51215">
    <property type="entry name" value="Regulatory protein AraC"/>
    <property type="match status" value="1"/>
</dbReference>
<evidence type="ECO:0000256" key="3">
    <source>
        <dbReference type="ARBA" id="ARBA00023163"/>
    </source>
</evidence>
<dbReference type="InterPro" id="IPR014710">
    <property type="entry name" value="RmlC-like_jellyroll"/>
</dbReference>
<reference evidence="6" key="1">
    <citation type="journal article" date="2019" name="Int. J. Syst. Evol. Microbiol.">
        <title>The Global Catalogue of Microorganisms (GCM) 10K type strain sequencing project: providing services to taxonomists for standard genome sequencing and annotation.</title>
        <authorList>
            <consortium name="The Broad Institute Genomics Platform"/>
            <consortium name="The Broad Institute Genome Sequencing Center for Infectious Disease"/>
            <person name="Wu L."/>
            <person name="Ma J."/>
        </authorList>
    </citation>
    <scope>NUCLEOTIDE SEQUENCE [LARGE SCALE GENOMIC DNA]</scope>
    <source>
        <strain evidence="6">CGMCC 1.18575</strain>
    </source>
</reference>
<dbReference type="Pfam" id="PF12833">
    <property type="entry name" value="HTH_18"/>
    <property type="match status" value="1"/>
</dbReference>
<name>A0ABW0HUL4_9BACL</name>
<dbReference type="InterPro" id="IPR009057">
    <property type="entry name" value="Homeodomain-like_sf"/>
</dbReference>